<dbReference type="Gene3D" id="2.60.120.620">
    <property type="entry name" value="q2cbj1_9rhob like domain"/>
    <property type="match status" value="1"/>
</dbReference>
<keyword evidence="6" id="KW-0408">Iron</keyword>
<proteinExistence type="predicted"/>
<comment type="cofactor">
    <cofactor evidence="1">
        <name>L-ascorbate</name>
        <dbReference type="ChEBI" id="CHEBI:38290"/>
    </cofactor>
</comment>
<reference evidence="10" key="1">
    <citation type="submission" date="2022-10" db="EMBL/GenBank/DDBJ databases">
        <title>Genome assembly of Pristionchus species.</title>
        <authorList>
            <person name="Yoshida K."/>
            <person name="Sommer R.J."/>
        </authorList>
    </citation>
    <scope>NUCLEOTIDE SEQUENCE [LARGE SCALE GENOMIC DNA]</scope>
    <source>
        <strain evidence="10">RS5460</strain>
    </source>
</reference>
<dbReference type="GO" id="GO:0005506">
    <property type="term" value="F:iron ion binding"/>
    <property type="evidence" value="ECO:0007669"/>
    <property type="project" value="InterPro"/>
</dbReference>
<dbReference type="InterPro" id="IPR006620">
    <property type="entry name" value="Pro_4_hyd_alph"/>
</dbReference>
<name>A0AAN5CCD9_9BILA</name>
<feature type="domain" description="Fe2OG dioxygenase" evidence="8">
    <location>
        <begin position="160"/>
        <end position="272"/>
    </location>
</feature>
<sequence length="315" mass="36088">FHSPRGSPIMRAALVLLLSLSGVRSHGSVDEALLLEIKNNPHWNEEYINTCNGDKIGVPGLQCHIYRIFLYTVKVEVRSLDSFLVVLKEFIPSAYTDELLEVIKKEELEIQSTVDKNTGKNTLSAGRNANGTFFPHHEYEISSKIFEHIQQRFPFIEFRMAEQFQVLSYKSGGHYAPHYDYLDYATEEIANRCAWYRGGGNRLMTFLFIMQTAEKGGGTVFPRIGTSVQPEKGDAIVWLNMDAQHEKLKESLHGACPIWEGTKTAATLWMRVRGQELLLPCANEKEFDIEKLVHPTEKQLLYKRDWICDYGCYTE</sequence>
<keyword evidence="5" id="KW-0560">Oxidoreductase</keyword>
<feature type="chain" id="PRO_5042994957" description="Fe2OG dioxygenase domain-containing protein" evidence="7">
    <location>
        <begin position="26"/>
        <end position="315"/>
    </location>
</feature>
<feature type="signal peptide" evidence="7">
    <location>
        <begin position="1"/>
        <end position="25"/>
    </location>
</feature>
<keyword evidence="2" id="KW-0479">Metal-binding</keyword>
<protein>
    <recommendedName>
        <fullName evidence="8">Fe2OG dioxygenase domain-containing protein</fullName>
    </recommendedName>
</protein>
<dbReference type="FunFam" id="2.60.120.620:FF:000030">
    <property type="entry name" value="Proline HYdroxylase"/>
    <property type="match status" value="1"/>
</dbReference>
<dbReference type="GO" id="GO:0004656">
    <property type="term" value="F:procollagen-proline 4-dioxygenase activity"/>
    <property type="evidence" value="ECO:0007669"/>
    <property type="project" value="TreeGrafter"/>
</dbReference>
<evidence type="ECO:0000313" key="9">
    <source>
        <dbReference type="EMBL" id="GMR37249.1"/>
    </source>
</evidence>
<gene>
    <name evidence="9" type="ORF">PMAYCL1PPCAC_07444</name>
</gene>
<evidence type="ECO:0000256" key="2">
    <source>
        <dbReference type="ARBA" id="ARBA00022723"/>
    </source>
</evidence>
<keyword evidence="3" id="KW-0847">Vitamin C</keyword>
<evidence type="ECO:0000256" key="3">
    <source>
        <dbReference type="ARBA" id="ARBA00022896"/>
    </source>
</evidence>
<keyword evidence="7" id="KW-0732">Signal</keyword>
<dbReference type="PANTHER" id="PTHR10869">
    <property type="entry name" value="PROLYL 4-HYDROXYLASE ALPHA SUBUNIT"/>
    <property type="match status" value="1"/>
</dbReference>
<dbReference type="AlphaFoldDB" id="A0AAN5CCD9"/>
<evidence type="ECO:0000256" key="4">
    <source>
        <dbReference type="ARBA" id="ARBA00022964"/>
    </source>
</evidence>
<dbReference type="GO" id="GO:0005783">
    <property type="term" value="C:endoplasmic reticulum"/>
    <property type="evidence" value="ECO:0007669"/>
    <property type="project" value="TreeGrafter"/>
</dbReference>
<dbReference type="SMART" id="SM00702">
    <property type="entry name" value="P4Hc"/>
    <property type="match status" value="1"/>
</dbReference>
<evidence type="ECO:0000256" key="6">
    <source>
        <dbReference type="ARBA" id="ARBA00023004"/>
    </source>
</evidence>
<evidence type="ECO:0000256" key="1">
    <source>
        <dbReference type="ARBA" id="ARBA00001961"/>
    </source>
</evidence>
<organism evidence="9 10">
    <name type="scientific">Pristionchus mayeri</name>
    <dbReference type="NCBI Taxonomy" id="1317129"/>
    <lineage>
        <taxon>Eukaryota</taxon>
        <taxon>Metazoa</taxon>
        <taxon>Ecdysozoa</taxon>
        <taxon>Nematoda</taxon>
        <taxon>Chromadorea</taxon>
        <taxon>Rhabditida</taxon>
        <taxon>Rhabditina</taxon>
        <taxon>Diplogasteromorpha</taxon>
        <taxon>Diplogasteroidea</taxon>
        <taxon>Neodiplogasteridae</taxon>
        <taxon>Pristionchus</taxon>
    </lineage>
</organism>
<feature type="non-terminal residue" evidence="9">
    <location>
        <position position="1"/>
    </location>
</feature>
<evidence type="ECO:0000313" key="10">
    <source>
        <dbReference type="Proteomes" id="UP001328107"/>
    </source>
</evidence>
<dbReference type="GO" id="GO:0031418">
    <property type="term" value="F:L-ascorbic acid binding"/>
    <property type="evidence" value="ECO:0007669"/>
    <property type="project" value="UniProtKB-KW"/>
</dbReference>
<dbReference type="InterPro" id="IPR044862">
    <property type="entry name" value="Pro_4_hyd_alph_FE2OG_OXY"/>
</dbReference>
<keyword evidence="10" id="KW-1185">Reference proteome</keyword>
<dbReference type="PROSITE" id="PS51471">
    <property type="entry name" value="FE2OG_OXY"/>
    <property type="match status" value="1"/>
</dbReference>
<dbReference type="EMBL" id="BTRK01000002">
    <property type="protein sequence ID" value="GMR37249.1"/>
    <property type="molecule type" value="Genomic_DNA"/>
</dbReference>
<dbReference type="Pfam" id="PF13640">
    <property type="entry name" value="2OG-FeII_Oxy_3"/>
    <property type="match status" value="1"/>
</dbReference>
<dbReference type="InterPro" id="IPR005123">
    <property type="entry name" value="Oxoglu/Fe-dep_dioxygenase_dom"/>
</dbReference>
<keyword evidence="4" id="KW-0223">Dioxygenase</keyword>
<accession>A0AAN5CCD9</accession>
<dbReference type="InterPro" id="IPR045054">
    <property type="entry name" value="P4HA-like"/>
</dbReference>
<evidence type="ECO:0000256" key="7">
    <source>
        <dbReference type="SAM" id="SignalP"/>
    </source>
</evidence>
<evidence type="ECO:0000256" key="5">
    <source>
        <dbReference type="ARBA" id="ARBA00023002"/>
    </source>
</evidence>
<comment type="caution">
    <text evidence="9">The sequence shown here is derived from an EMBL/GenBank/DDBJ whole genome shotgun (WGS) entry which is preliminary data.</text>
</comment>
<evidence type="ECO:0000259" key="8">
    <source>
        <dbReference type="PROSITE" id="PS51471"/>
    </source>
</evidence>
<dbReference type="PANTHER" id="PTHR10869:SF210">
    <property type="entry name" value="FE2OG DIOXYGENASE DOMAIN-CONTAINING PROTEIN"/>
    <property type="match status" value="1"/>
</dbReference>
<dbReference type="Proteomes" id="UP001328107">
    <property type="component" value="Unassembled WGS sequence"/>
</dbReference>